<sequence>MRIIDRLSRQFAADEAHQRCTVARNSNDSRILRRLYINGVLVRPYYRMYARAEYWKSLDPRAQMQHMVITAQAMHPSWVFARESAACMFPSEQSFGIYAPQELVIMSKLPPQTNDHKNLHRLPWESSQIITIDNVRVTSSTRTLFDCGMKFAFEHTLPLFDSFVQHGVDLDRVRDICVTAKEDTSRIQRLIEFTDPLAENGGESRARAVIIDSGFMPPILQHQFVNPRNPRAPLRSDFLWYGPNGAVIVGEYDGMGKYGTEYSQISEHVARQAARDKILMEQGVTAIVHFTYTDVVNPERLRAKLEAAGVPYRGSADNRGSTY</sequence>
<protein>
    <recommendedName>
        <fullName evidence="3">CTP synthase</fullName>
    </recommendedName>
</protein>
<evidence type="ECO:0008006" key="3">
    <source>
        <dbReference type="Google" id="ProtNLM"/>
    </source>
</evidence>
<accession>A0A7K1J2M6</accession>
<evidence type="ECO:0000313" key="1">
    <source>
        <dbReference type="EMBL" id="MUH58810.1"/>
    </source>
</evidence>
<name>A0A7K1J2M6_9BIFI</name>
<gene>
    <name evidence="1" type="ORF">GSD1FS_0102</name>
</gene>
<comment type="caution">
    <text evidence="1">The sequence shown here is derived from an EMBL/GenBank/DDBJ whole genome shotgun (WGS) entry which is preliminary data.</text>
</comment>
<dbReference type="RefSeq" id="WP_155587912.1">
    <property type="nucleotide sequence ID" value="NZ_WNLP01000001.1"/>
</dbReference>
<organism evidence="1 2">
    <name type="scientific">Bifidobacterium canis</name>
    <dbReference type="NCBI Taxonomy" id="2610880"/>
    <lineage>
        <taxon>Bacteria</taxon>
        <taxon>Bacillati</taxon>
        <taxon>Actinomycetota</taxon>
        <taxon>Actinomycetes</taxon>
        <taxon>Bifidobacteriales</taxon>
        <taxon>Bifidobacteriaceae</taxon>
        <taxon>Bifidobacterium</taxon>
    </lineage>
</organism>
<evidence type="ECO:0000313" key="2">
    <source>
        <dbReference type="Proteomes" id="UP000487882"/>
    </source>
</evidence>
<keyword evidence="2" id="KW-1185">Reference proteome</keyword>
<proteinExistence type="predicted"/>
<dbReference type="EMBL" id="WNLP01000001">
    <property type="protein sequence ID" value="MUH58810.1"/>
    <property type="molecule type" value="Genomic_DNA"/>
</dbReference>
<dbReference type="AlphaFoldDB" id="A0A7K1J2M6"/>
<reference evidence="1 2" key="1">
    <citation type="submission" date="2019-09" db="EMBL/GenBank/DDBJ databases">
        <title>Bifidobacterium canis sp. nov., isolated from the digestive tract of German Shepherd dog puppy.</title>
        <authorList>
            <person name="Bunesova V."/>
        </authorList>
    </citation>
    <scope>NUCLEOTIDE SEQUENCE [LARGE SCALE GENOMIC DNA]</scope>
    <source>
        <strain evidence="1 2">GSD1FS</strain>
    </source>
</reference>
<dbReference type="Proteomes" id="UP000487882">
    <property type="component" value="Unassembled WGS sequence"/>
</dbReference>